<gene>
    <name evidence="2" type="ORF">G7K_2221-t1</name>
</gene>
<comment type="caution">
    <text evidence="2">The sequence shown here is derived from an EMBL/GenBank/DDBJ whole genome shotgun (WGS) entry which is preliminary data.</text>
</comment>
<evidence type="ECO:0000313" key="3">
    <source>
        <dbReference type="Proteomes" id="UP000033140"/>
    </source>
</evidence>
<feature type="compositionally biased region" description="Acidic residues" evidence="1">
    <location>
        <begin position="134"/>
        <end position="148"/>
    </location>
</feature>
<dbReference type="RefSeq" id="XP_019025751.1">
    <property type="nucleotide sequence ID" value="XM_019166735.1"/>
</dbReference>
<proteinExistence type="predicted"/>
<evidence type="ECO:0000256" key="1">
    <source>
        <dbReference type="SAM" id="MobiDB-lite"/>
    </source>
</evidence>
<protein>
    <submittedName>
        <fullName evidence="2">Uncharacterized protein</fullName>
    </submittedName>
</protein>
<feature type="compositionally biased region" description="Polar residues" evidence="1">
    <location>
        <begin position="23"/>
        <end position="34"/>
    </location>
</feature>
<feature type="region of interest" description="Disordered" evidence="1">
    <location>
        <begin position="1"/>
        <end position="151"/>
    </location>
</feature>
<feature type="region of interest" description="Disordered" evidence="1">
    <location>
        <begin position="185"/>
        <end position="209"/>
    </location>
</feature>
<name>A0A0E9NDZ9_SAICN</name>
<dbReference type="AlphaFoldDB" id="A0A0E9NDZ9"/>
<feature type="compositionally biased region" description="Low complexity" evidence="1">
    <location>
        <begin position="36"/>
        <end position="50"/>
    </location>
</feature>
<reference evidence="2 3" key="3">
    <citation type="journal article" date="2015" name="Genome Announc.">
        <title>Draft Genome Sequence of the Archiascomycetous Yeast Saitoella complicata.</title>
        <authorList>
            <person name="Yamauchi K."/>
            <person name="Kondo S."/>
            <person name="Hamamoto M."/>
            <person name="Takahashi Y."/>
            <person name="Ogura Y."/>
            <person name="Hayashi T."/>
            <person name="Nishida H."/>
        </authorList>
    </citation>
    <scope>NUCLEOTIDE SEQUENCE [LARGE SCALE GENOMIC DNA]</scope>
    <source>
        <strain evidence="2 3">NRRL Y-17804</strain>
    </source>
</reference>
<feature type="compositionally biased region" description="Basic and acidic residues" evidence="1">
    <location>
        <begin position="93"/>
        <end position="115"/>
    </location>
</feature>
<reference evidence="2 3" key="2">
    <citation type="journal article" date="2014" name="J. Gen. Appl. Microbiol.">
        <title>The early diverging ascomycetous budding yeast Saitoella complicata has three histone deacetylases belonging to the Clr6, Hos2, and Rpd3 lineages.</title>
        <authorList>
            <person name="Nishida H."/>
            <person name="Matsumoto T."/>
            <person name="Kondo S."/>
            <person name="Hamamoto M."/>
            <person name="Yoshikawa H."/>
        </authorList>
    </citation>
    <scope>NUCLEOTIDE SEQUENCE [LARGE SCALE GENOMIC DNA]</scope>
    <source>
        <strain evidence="2 3">NRRL Y-17804</strain>
    </source>
</reference>
<feature type="compositionally biased region" description="Low complexity" evidence="1">
    <location>
        <begin position="193"/>
        <end position="209"/>
    </location>
</feature>
<organism evidence="2 3">
    <name type="scientific">Saitoella complicata (strain BCRC 22490 / CBS 7301 / JCM 7358 / NBRC 10748 / NRRL Y-17804)</name>
    <dbReference type="NCBI Taxonomy" id="698492"/>
    <lineage>
        <taxon>Eukaryota</taxon>
        <taxon>Fungi</taxon>
        <taxon>Dikarya</taxon>
        <taxon>Ascomycota</taxon>
        <taxon>Taphrinomycotina</taxon>
        <taxon>Taphrinomycotina incertae sedis</taxon>
        <taxon>Saitoella</taxon>
    </lineage>
</organism>
<feature type="region of interest" description="Disordered" evidence="1">
    <location>
        <begin position="246"/>
        <end position="265"/>
    </location>
</feature>
<feature type="compositionally biased region" description="Low complexity" evidence="1">
    <location>
        <begin position="246"/>
        <end position="259"/>
    </location>
</feature>
<evidence type="ECO:0000313" key="2">
    <source>
        <dbReference type="EMBL" id="GAO48033.1"/>
    </source>
</evidence>
<keyword evidence="3" id="KW-1185">Reference proteome</keyword>
<dbReference type="EMBL" id="BACD03000012">
    <property type="protein sequence ID" value="GAO48033.1"/>
    <property type="molecule type" value="Genomic_DNA"/>
</dbReference>
<dbReference type="Proteomes" id="UP000033140">
    <property type="component" value="Unassembled WGS sequence"/>
</dbReference>
<accession>A0A0E9NDZ9</accession>
<reference evidence="2 3" key="1">
    <citation type="journal article" date="2011" name="J. Gen. Appl. Microbiol.">
        <title>Draft genome sequencing of the enigmatic yeast Saitoella complicata.</title>
        <authorList>
            <person name="Nishida H."/>
            <person name="Hamamoto M."/>
            <person name="Sugiyama J."/>
        </authorList>
    </citation>
    <scope>NUCLEOTIDE SEQUENCE [LARGE SCALE GENOMIC DNA]</scope>
    <source>
        <strain evidence="2 3">NRRL Y-17804</strain>
    </source>
</reference>
<sequence length="380" mass="41364">MPVPSPFRFIVPKSQDKKDAAASPSQTPSQQRGQMATPAPATRARPSFVIPVPPSSSPAPSQETPSRRSLPRFIFPPSVAATDGSESGGGSRFLDRVKKEDDSPKKEVIEDRYLPELEFGTETPRKRARRGQELDEEIEIDDHGELDDLAPRRVKEEGGWDIEDVEEDLPPILNAAQGLDSVPVTTSLHAPHTSSDLTRPSTPSTLPTSRFRLHSATSSFTPLHHAAPQEDGKMLPATRHFTRFLPTTNSPSTSTAAPNLPADWSPTRRKNARFVEGGIANAVARILADASAPIPAHLKTATQDEEVTVVAMEEGRGMLSVVAETGSVGGRRREVRKMMLLEKIGNGEVKVGGKVSVGERLWGYTEPEGEVGVWEEWRGQ</sequence>